<sequence length="80" mass="8599">MQATGRRQAANFDLPASASADTSSAQPIMALQAGRQTDALGAKVQSSRHPRNGTERRELCQKKCTSTVKWHQSARSSVTA</sequence>
<evidence type="ECO:0000256" key="1">
    <source>
        <dbReference type="SAM" id="MobiDB-lite"/>
    </source>
</evidence>
<protein>
    <submittedName>
        <fullName evidence="2 4">Uncharacterized protein</fullName>
    </submittedName>
</protein>
<evidence type="ECO:0000313" key="4">
    <source>
        <dbReference type="WBParaSite" id="GPUH_0002657301-mRNA-1"/>
    </source>
</evidence>
<evidence type="ECO:0000313" key="2">
    <source>
        <dbReference type="EMBL" id="VDN45701.1"/>
    </source>
</evidence>
<reference evidence="2 3" key="2">
    <citation type="submission" date="2018-11" db="EMBL/GenBank/DDBJ databases">
        <authorList>
            <consortium name="Pathogen Informatics"/>
        </authorList>
    </citation>
    <scope>NUCLEOTIDE SEQUENCE [LARGE SCALE GENOMIC DNA]</scope>
</reference>
<feature type="region of interest" description="Disordered" evidence="1">
    <location>
        <begin position="1"/>
        <end position="60"/>
    </location>
</feature>
<keyword evidence="3" id="KW-1185">Reference proteome</keyword>
<accession>A0A183F002</accession>
<name>A0A183F002_9BILA</name>
<proteinExistence type="predicted"/>
<gene>
    <name evidence="2" type="ORF">GPUH_LOCUS26543</name>
</gene>
<evidence type="ECO:0000313" key="3">
    <source>
        <dbReference type="Proteomes" id="UP000271098"/>
    </source>
</evidence>
<reference evidence="4" key="1">
    <citation type="submission" date="2016-06" db="UniProtKB">
        <authorList>
            <consortium name="WormBaseParasite"/>
        </authorList>
    </citation>
    <scope>IDENTIFICATION</scope>
</reference>
<dbReference type="AlphaFoldDB" id="A0A183F002"/>
<dbReference type="WBParaSite" id="GPUH_0002657301-mRNA-1">
    <property type="protein sequence ID" value="GPUH_0002657301-mRNA-1"/>
    <property type="gene ID" value="GPUH_0002657301"/>
</dbReference>
<dbReference type="EMBL" id="UYRT01111736">
    <property type="protein sequence ID" value="VDN45701.1"/>
    <property type="molecule type" value="Genomic_DNA"/>
</dbReference>
<dbReference type="Proteomes" id="UP000271098">
    <property type="component" value="Unassembled WGS sequence"/>
</dbReference>
<organism evidence="4">
    <name type="scientific">Gongylonema pulchrum</name>
    <dbReference type="NCBI Taxonomy" id="637853"/>
    <lineage>
        <taxon>Eukaryota</taxon>
        <taxon>Metazoa</taxon>
        <taxon>Ecdysozoa</taxon>
        <taxon>Nematoda</taxon>
        <taxon>Chromadorea</taxon>
        <taxon>Rhabditida</taxon>
        <taxon>Spirurina</taxon>
        <taxon>Spiruromorpha</taxon>
        <taxon>Spiruroidea</taxon>
        <taxon>Gongylonematidae</taxon>
        <taxon>Gongylonema</taxon>
    </lineage>
</organism>